<dbReference type="EMBL" id="JZRB01000004">
    <property type="protein sequence ID" value="KJV36791.1"/>
    <property type="molecule type" value="Genomic_DNA"/>
</dbReference>
<feature type="signal peptide" evidence="1">
    <location>
        <begin position="1"/>
        <end position="20"/>
    </location>
</feature>
<sequence>MFPLVAGALALCAFTAPTLAADLATQGWDQGRGVYLLPDQHGAQFGLVAYEDRPTHRVSYGFRELPQRANCAAGSIGRSAVFDIEGQRLAFRRECINGTFTFVPRSTPTRRAFEGLLASHTVLHMRAPSFFPYTFDLAGLPAVHQALNVQIARRAAR</sequence>
<name>A0A0F3L062_9GAMM</name>
<accession>A0A0F3L062</accession>
<organism evidence="2 3">
    <name type="scientific">Luteibacter yeojuensis</name>
    <dbReference type="NCBI Taxonomy" id="345309"/>
    <lineage>
        <taxon>Bacteria</taxon>
        <taxon>Pseudomonadati</taxon>
        <taxon>Pseudomonadota</taxon>
        <taxon>Gammaproteobacteria</taxon>
        <taxon>Lysobacterales</taxon>
        <taxon>Rhodanobacteraceae</taxon>
        <taxon>Luteibacter</taxon>
    </lineage>
</organism>
<evidence type="ECO:0000313" key="2">
    <source>
        <dbReference type="EMBL" id="KJV36791.1"/>
    </source>
</evidence>
<protein>
    <submittedName>
        <fullName evidence="2">Uncharacterized protein</fullName>
    </submittedName>
</protein>
<dbReference type="PATRIC" id="fig|345309.4.peg.2993"/>
<keyword evidence="3" id="KW-1185">Reference proteome</keyword>
<evidence type="ECO:0000313" key="3">
    <source>
        <dbReference type="Proteomes" id="UP000033651"/>
    </source>
</evidence>
<dbReference type="Proteomes" id="UP000033651">
    <property type="component" value="Unassembled WGS sequence"/>
</dbReference>
<proteinExistence type="predicted"/>
<keyword evidence="1" id="KW-0732">Signal</keyword>
<feature type="chain" id="PRO_5002463278" evidence="1">
    <location>
        <begin position="21"/>
        <end position="157"/>
    </location>
</feature>
<reference evidence="2 3" key="1">
    <citation type="submission" date="2015-03" db="EMBL/GenBank/DDBJ databases">
        <title>Draft genome sequence of Luteibacter yeojuensis strain SU11.</title>
        <authorList>
            <person name="Sulaiman J."/>
            <person name="Priya K."/>
            <person name="Chan K.-G."/>
        </authorList>
    </citation>
    <scope>NUCLEOTIDE SEQUENCE [LARGE SCALE GENOMIC DNA]</scope>
    <source>
        <strain evidence="2 3">SU11</strain>
    </source>
</reference>
<comment type="caution">
    <text evidence="2">The sequence shown here is derived from an EMBL/GenBank/DDBJ whole genome shotgun (WGS) entry which is preliminary data.</text>
</comment>
<dbReference type="AlphaFoldDB" id="A0A0F3L062"/>
<gene>
    <name evidence="2" type="ORF">VI08_03280</name>
</gene>
<evidence type="ECO:0000256" key="1">
    <source>
        <dbReference type="SAM" id="SignalP"/>
    </source>
</evidence>